<dbReference type="Pfam" id="PF08863">
    <property type="entry name" value="YolD"/>
    <property type="match status" value="1"/>
</dbReference>
<accession>A0A9W4AI77</accession>
<dbReference type="RefSeq" id="WP_000888766.1">
    <property type="nucleotide sequence ID" value="NZ_AP014866.1"/>
</dbReference>
<keyword evidence="1" id="KW-0269">Exonuclease</keyword>
<sequence>MLEDQNKVNRPILTDDTKERIQRSLQQSLEYNEEVFLSYYRKGYLHHQYITVTSIDPGNKLIHCLDAFNTHTQLKFDELIDIK</sequence>
<geneLocation type="plasmid" evidence="2">
    <name>pKK2 DNA</name>
</geneLocation>
<keyword evidence="1" id="KW-0378">Hydrolase</keyword>
<dbReference type="InterPro" id="IPR014962">
    <property type="entry name" value="YolD"/>
</dbReference>
<dbReference type="PANTHER" id="PTHR40051">
    <property type="entry name" value="IG HYPOTHETICAL 15966"/>
    <property type="match status" value="1"/>
</dbReference>
<dbReference type="PANTHER" id="PTHR40051:SF1">
    <property type="entry name" value="YOLD-LIKE FAMILY PROTEIN"/>
    <property type="match status" value="1"/>
</dbReference>
<reference evidence="1 2" key="1">
    <citation type="submission" date="2015-05" db="EMBL/GenBank/DDBJ databases">
        <title>Whole genome sequence of Bacillus thuringiensis serovar tolworthi Pasteur Institute Standard strain.</title>
        <authorList>
            <person name="Kanda K."/>
            <person name="Nakashima K."/>
            <person name="Nagano Y."/>
        </authorList>
    </citation>
    <scope>NUCLEOTIDE SEQUENCE [LARGE SCALE GENOMIC DNA]</scope>
    <source>
        <strain evidence="1 2">Pasteur Institute Standard strain</strain>
        <plasmid evidence="2">pKK2 DNA</plasmid>
    </source>
</reference>
<dbReference type="EMBL" id="AP014866">
    <property type="protein sequence ID" value="BAR87481.1"/>
    <property type="molecule type" value="Genomic_DNA"/>
</dbReference>
<evidence type="ECO:0000313" key="2">
    <source>
        <dbReference type="Proteomes" id="UP000055316"/>
    </source>
</evidence>
<evidence type="ECO:0000313" key="1">
    <source>
        <dbReference type="EMBL" id="BAR87481.1"/>
    </source>
</evidence>
<name>A0A9W4AI77_BACTO</name>
<proteinExistence type="predicted"/>
<keyword evidence="1" id="KW-0614">Plasmid</keyword>
<dbReference type="GO" id="GO:0004527">
    <property type="term" value="F:exonuclease activity"/>
    <property type="evidence" value="ECO:0007669"/>
    <property type="project" value="UniProtKB-KW"/>
</dbReference>
<protein>
    <submittedName>
        <fullName evidence="1">Single-stranded-DNA-specific exonuclease RecJ</fullName>
    </submittedName>
</protein>
<gene>
    <name evidence="1" type="ORF">KNN_06748</name>
</gene>
<organism evidence="1 2">
    <name type="scientific">Bacillus thuringiensis subsp. tolworthi</name>
    <dbReference type="NCBI Taxonomy" id="1442"/>
    <lineage>
        <taxon>Bacteria</taxon>
        <taxon>Bacillati</taxon>
        <taxon>Bacillota</taxon>
        <taxon>Bacilli</taxon>
        <taxon>Bacillales</taxon>
        <taxon>Bacillaceae</taxon>
        <taxon>Bacillus</taxon>
        <taxon>Bacillus cereus group</taxon>
    </lineage>
</organism>
<dbReference type="AlphaFoldDB" id="A0A9W4AI77"/>
<dbReference type="Proteomes" id="UP000055316">
    <property type="component" value="Plasmid pKK2"/>
</dbReference>
<keyword evidence="1" id="KW-0540">Nuclease</keyword>